<dbReference type="PROSITE" id="PS50048">
    <property type="entry name" value="ZN2_CY6_FUNGAL_2"/>
    <property type="match status" value="1"/>
</dbReference>
<organism evidence="9 10">
    <name type="scientific">Microdochium bolleyi</name>
    <dbReference type="NCBI Taxonomy" id="196109"/>
    <lineage>
        <taxon>Eukaryota</taxon>
        <taxon>Fungi</taxon>
        <taxon>Dikarya</taxon>
        <taxon>Ascomycota</taxon>
        <taxon>Pezizomycotina</taxon>
        <taxon>Sordariomycetes</taxon>
        <taxon>Xylariomycetidae</taxon>
        <taxon>Xylariales</taxon>
        <taxon>Microdochiaceae</taxon>
        <taxon>Microdochium</taxon>
    </lineage>
</organism>
<dbReference type="SMART" id="SM00066">
    <property type="entry name" value="GAL4"/>
    <property type="match status" value="1"/>
</dbReference>
<dbReference type="InterPro" id="IPR036864">
    <property type="entry name" value="Zn2-C6_fun-type_DNA-bd_sf"/>
</dbReference>
<feature type="domain" description="Zn(2)-C6 fungal-type" evidence="8">
    <location>
        <begin position="8"/>
        <end position="37"/>
    </location>
</feature>
<keyword evidence="2" id="KW-0862">Zinc</keyword>
<name>A0A136IPY9_9PEZI</name>
<dbReference type="GO" id="GO:0001228">
    <property type="term" value="F:DNA-binding transcription activator activity, RNA polymerase II-specific"/>
    <property type="evidence" value="ECO:0007669"/>
    <property type="project" value="TreeGrafter"/>
</dbReference>
<evidence type="ECO:0000256" key="6">
    <source>
        <dbReference type="ARBA" id="ARBA00023242"/>
    </source>
</evidence>
<dbReference type="Pfam" id="PF00172">
    <property type="entry name" value="Zn_clus"/>
    <property type="match status" value="1"/>
</dbReference>
<dbReference type="InterPro" id="IPR007219">
    <property type="entry name" value="XnlR_reg_dom"/>
</dbReference>
<evidence type="ECO:0000313" key="10">
    <source>
        <dbReference type="Proteomes" id="UP000070501"/>
    </source>
</evidence>
<dbReference type="InParanoid" id="A0A136IPY9"/>
<dbReference type="CDD" id="cd00067">
    <property type="entry name" value="GAL4"/>
    <property type="match status" value="1"/>
</dbReference>
<evidence type="ECO:0000256" key="3">
    <source>
        <dbReference type="ARBA" id="ARBA00023015"/>
    </source>
</evidence>
<evidence type="ECO:0000256" key="5">
    <source>
        <dbReference type="ARBA" id="ARBA00023163"/>
    </source>
</evidence>
<dbReference type="InterPro" id="IPR051430">
    <property type="entry name" value="Fungal_TF_Env_Response"/>
</dbReference>
<evidence type="ECO:0000259" key="8">
    <source>
        <dbReference type="PROSITE" id="PS50048"/>
    </source>
</evidence>
<dbReference type="Pfam" id="PF04082">
    <property type="entry name" value="Fungal_trans"/>
    <property type="match status" value="1"/>
</dbReference>
<dbReference type="GO" id="GO:0000978">
    <property type="term" value="F:RNA polymerase II cis-regulatory region sequence-specific DNA binding"/>
    <property type="evidence" value="ECO:0007669"/>
    <property type="project" value="TreeGrafter"/>
</dbReference>
<dbReference type="GO" id="GO:0005634">
    <property type="term" value="C:nucleus"/>
    <property type="evidence" value="ECO:0007669"/>
    <property type="project" value="TreeGrafter"/>
</dbReference>
<reference evidence="10" key="1">
    <citation type="submission" date="2016-02" db="EMBL/GenBank/DDBJ databases">
        <title>Draft genome sequence of Microdochium bolleyi, a fungal endophyte of beachgrass.</title>
        <authorList>
            <consortium name="DOE Joint Genome Institute"/>
            <person name="David A.S."/>
            <person name="May G."/>
            <person name="Haridas S."/>
            <person name="Lim J."/>
            <person name="Wang M."/>
            <person name="Labutti K."/>
            <person name="Lipzen A."/>
            <person name="Barry K."/>
            <person name="Grigoriev I.V."/>
        </authorList>
    </citation>
    <scope>NUCLEOTIDE SEQUENCE [LARGE SCALE GENOMIC DNA]</scope>
    <source>
        <strain evidence="10">J235TASD1</strain>
    </source>
</reference>
<feature type="compositionally biased region" description="Polar residues" evidence="7">
    <location>
        <begin position="59"/>
        <end position="83"/>
    </location>
</feature>
<evidence type="ECO:0000313" key="9">
    <source>
        <dbReference type="EMBL" id="KXJ86987.1"/>
    </source>
</evidence>
<dbReference type="Gene3D" id="4.10.240.10">
    <property type="entry name" value="Zn(2)-C6 fungal-type DNA-binding domain"/>
    <property type="match status" value="1"/>
</dbReference>
<evidence type="ECO:0000256" key="4">
    <source>
        <dbReference type="ARBA" id="ARBA00023125"/>
    </source>
</evidence>
<keyword evidence="6" id="KW-0539">Nucleus</keyword>
<dbReference type="OrthoDB" id="4337792at2759"/>
<dbReference type="InterPro" id="IPR001138">
    <property type="entry name" value="Zn2Cys6_DnaBD"/>
</dbReference>
<dbReference type="SMART" id="SM00906">
    <property type="entry name" value="Fungal_trans"/>
    <property type="match status" value="1"/>
</dbReference>
<feature type="compositionally biased region" description="Low complexity" evidence="7">
    <location>
        <begin position="84"/>
        <end position="94"/>
    </location>
</feature>
<dbReference type="EMBL" id="KQ964265">
    <property type="protein sequence ID" value="KXJ86987.1"/>
    <property type="molecule type" value="Genomic_DNA"/>
</dbReference>
<dbReference type="CDD" id="cd12148">
    <property type="entry name" value="fungal_TF_MHR"/>
    <property type="match status" value="1"/>
</dbReference>
<dbReference type="SUPFAM" id="SSF57701">
    <property type="entry name" value="Zn2/Cys6 DNA-binding domain"/>
    <property type="match status" value="1"/>
</dbReference>
<evidence type="ECO:0000256" key="7">
    <source>
        <dbReference type="SAM" id="MobiDB-lite"/>
    </source>
</evidence>
<keyword evidence="4" id="KW-0238">DNA-binding</keyword>
<accession>A0A136IPY9</accession>
<dbReference type="AlphaFoldDB" id="A0A136IPY9"/>
<dbReference type="PROSITE" id="PS00463">
    <property type="entry name" value="ZN2_CY6_FUNGAL_1"/>
    <property type="match status" value="1"/>
</dbReference>
<dbReference type="PANTHER" id="PTHR31944">
    <property type="entry name" value="HEME-RESPONSIVE ZINC FINGER TRANSCRIPTION FACTOR HAP1"/>
    <property type="match status" value="1"/>
</dbReference>
<dbReference type="GO" id="GO:0006351">
    <property type="term" value="P:DNA-templated transcription"/>
    <property type="evidence" value="ECO:0007669"/>
    <property type="project" value="InterPro"/>
</dbReference>
<keyword evidence="3" id="KW-0805">Transcription regulation</keyword>
<keyword evidence="1" id="KW-0479">Metal-binding</keyword>
<feature type="region of interest" description="Disordered" evidence="7">
    <location>
        <begin position="55"/>
        <end position="107"/>
    </location>
</feature>
<evidence type="ECO:0000256" key="2">
    <source>
        <dbReference type="ARBA" id="ARBA00022833"/>
    </source>
</evidence>
<keyword evidence="10" id="KW-1185">Reference proteome</keyword>
<feature type="non-terminal residue" evidence="9">
    <location>
        <position position="784"/>
    </location>
</feature>
<keyword evidence="5" id="KW-0804">Transcription</keyword>
<sequence length="784" mass="86331">RRRRAALTCLECRRRKVKCDRQSPCGQCVTTQVSCIFRSLGNDVPATKSRILGARTHHTSPSTFPAPSPKQRASPNRTANDISLTLPPTTPATTSHRTPPTFESPLEDGVSSIWPRLPLASDEAAVEQLRDPREHGSAHEQVLLNKTRMPTWGHILGTAAQFRQVILCFFAATGDRTNPAYQREDNGTKALVDEMGVLLAECKRIARRIKQCRPSRTLSGFQFDLTMPSRDVSDVLANLYFAHFESTHRILLIPSFWAEYEMAWSQPQRTDYRRDLKILLVLALGLSVAGSSTTSGPLDIQHKELRGRAEKWIYAAQFWLAGPLEKDRLNISGIQIHCLTLLSRQIFSVGGDLVWMSGGALLHTAMQIGLHRDPVHLSQTHPSKAMSTPAAEVRRRLWATVLELAVQMALDASMPARISVDEFDTLPPANIDDEELMSTTAALSSSTKSRGRPERYFTDTSIQLLLLVSIPLRLRVLQRLNSLSSESSYVEVLAMGREVTDAHSRAQGQLVRFITWSEAHRSRQSNLQHPTTFHVKILDLLIRRFLIHLHCSYAAKAHANPTFHFSLRTVLDVAVDIMDPGEYAAVGDHGNGGGGNAAYSYLLATAGGMFREAVRSGLCVVCAELLASVQAAVRDGGGGVTMNRSMQRHVVLLKSAATKALEMSLDRIRLAGETNIKGYMFIRLVLAQIAALENGATSTTASSPETQPGATLDDETLEYRLAREGRDSLVLCRDLVIAWAVGMTDNDGDTPTVDISTSTSEPAIGSTLGLDRDEWSFMDSSSYS</sequence>
<feature type="non-terminal residue" evidence="9">
    <location>
        <position position="1"/>
    </location>
</feature>
<evidence type="ECO:0000256" key="1">
    <source>
        <dbReference type="ARBA" id="ARBA00022723"/>
    </source>
</evidence>
<dbReference type="GO" id="GO:0008270">
    <property type="term" value="F:zinc ion binding"/>
    <property type="evidence" value="ECO:0007669"/>
    <property type="project" value="InterPro"/>
</dbReference>
<gene>
    <name evidence="9" type="ORF">Micbo1qcDRAFT_108000</name>
</gene>
<proteinExistence type="predicted"/>
<protein>
    <recommendedName>
        <fullName evidence="8">Zn(2)-C6 fungal-type domain-containing protein</fullName>
    </recommendedName>
</protein>
<dbReference type="PANTHER" id="PTHR31944:SF129">
    <property type="entry name" value="ASPYRIDONES CLUSTER REGULATOR APDR-RELATED"/>
    <property type="match status" value="1"/>
</dbReference>
<dbReference type="Proteomes" id="UP000070501">
    <property type="component" value="Unassembled WGS sequence"/>
</dbReference>